<protein>
    <submittedName>
        <fullName evidence="8">MFS transporter</fullName>
    </submittedName>
</protein>
<dbReference type="RefSeq" id="WP_338210248.1">
    <property type="nucleotide sequence ID" value="NZ_JAYMFF010000011.1"/>
</dbReference>
<dbReference type="SUPFAM" id="SSF103473">
    <property type="entry name" value="MFS general substrate transporter"/>
    <property type="match status" value="1"/>
</dbReference>
<proteinExistence type="predicted"/>
<feature type="transmembrane region" description="Helical" evidence="6">
    <location>
        <begin position="330"/>
        <end position="351"/>
    </location>
</feature>
<gene>
    <name evidence="8" type="ORF">VIN30_06630</name>
</gene>
<evidence type="ECO:0000313" key="8">
    <source>
        <dbReference type="EMBL" id="MEC4176118.1"/>
    </source>
</evidence>
<dbReference type="InterPro" id="IPR052714">
    <property type="entry name" value="MFS_Exporter"/>
</dbReference>
<feature type="transmembrane region" description="Helical" evidence="6">
    <location>
        <begin position="84"/>
        <end position="103"/>
    </location>
</feature>
<evidence type="ECO:0000256" key="6">
    <source>
        <dbReference type="SAM" id="Phobius"/>
    </source>
</evidence>
<comment type="caution">
    <text evidence="8">The sequence shown here is derived from an EMBL/GenBank/DDBJ whole genome shotgun (WGS) entry which is preliminary data.</text>
</comment>
<dbReference type="InterPro" id="IPR036259">
    <property type="entry name" value="MFS_trans_sf"/>
</dbReference>
<dbReference type="PROSITE" id="PS50850">
    <property type="entry name" value="MFS"/>
    <property type="match status" value="1"/>
</dbReference>
<dbReference type="InterPro" id="IPR020846">
    <property type="entry name" value="MFS_dom"/>
</dbReference>
<dbReference type="CDD" id="cd17489">
    <property type="entry name" value="MFS_YfcJ_like"/>
    <property type="match status" value="1"/>
</dbReference>
<feature type="transmembrane region" description="Helical" evidence="6">
    <location>
        <begin position="484"/>
        <end position="502"/>
    </location>
</feature>
<feature type="transmembrane region" description="Helical" evidence="6">
    <location>
        <begin position="456"/>
        <end position="478"/>
    </location>
</feature>
<organism evidence="8 9">
    <name type="scientific">Adlercreutzia wanghongyangiae</name>
    <dbReference type="NCBI Taxonomy" id="3111451"/>
    <lineage>
        <taxon>Bacteria</taxon>
        <taxon>Bacillati</taxon>
        <taxon>Actinomycetota</taxon>
        <taxon>Coriobacteriia</taxon>
        <taxon>Eggerthellales</taxon>
        <taxon>Eggerthellaceae</taxon>
        <taxon>Adlercreutzia</taxon>
    </lineage>
</organism>
<dbReference type="InterPro" id="IPR011701">
    <property type="entry name" value="MFS"/>
</dbReference>
<evidence type="ECO:0000256" key="3">
    <source>
        <dbReference type="ARBA" id="ARBA00022989"/>
    </source>
</evidence>
<feature type="transmembrane region" description="Helical" evidence="6">
    <location>
        <begin position="363"/>
        <end position="382"/>
    </location>
</feature>
<evidence type="ECO:0000256" key="2">
    <source>
        <dbReference type="ARBA" id="ARBA00022692"/>
    </source>
</evidence>
<feature type="domain" description="Major facilitator superfamily (MFS) profile" evidence="7">
    <location>
        <begin position="50"/>
        <end position="505"/>
    </location>
</feature>
<feature type="transmembrane region" description="Helical" evidence="6">
    <location>
        <begin position="146"/>
        <end position="166"/>
    </location>
</feature>
<feature type="transmembrane region" description="Helical" evidence="6">
    <location>
        <begin position="394"/>
        <end position="412"/>
    </location>
</feature>
<name>A0ABU6II57_9ACTN</name>
<dbReference type="Proteomes" id="UP001349994">
    <property type="component" value="Unassembled WGS sequence"/>
</dbReference>
<feature type="transmembrane region" description="Helical" evidence="6">
    <location>
        <begin position="178"/>
        <end position="197"/>
    </location>
</feature>
<evidence type="ECO:0000256" key="5">
    <source>
        <dbReference type="SAM" id="MobiDB-lite"/>
    </source>
</evidence>
<feature type="region of interest" description="Disordered" evidence="5">
    <location>
        <begin position="1"/>
        <end position="25"/>
    </location>
</feature>
<keyword evidence="3 6" id="KW-1133">Transmembrane helix</keyword>
<dbReference type="Gene3D" id="1.20.1250.20">
    <property type="entry name" value="MFS general substrate transporter like domains"/>
    <property type="match status" value="2"/>
</dbReference>
<feature type="transmembrane region" description="Helical" evidence="6">
    <location>
        <begin position="115"/>
        <end position="134"/>
    </location>
</feature>
<sequence length="509" mass="52093">MASSAAATRTAATSPASAGTRSGRPAARVQAKPAAPACAKPAPQPLWTRNFVAGTFLNFFIAGNYFMLMVVMTAYALAVYEAPAAVAAFCASAFIVGTLFSRFTAAPLMERFGRMPLLIVGCIAEVALTALYLLNEPIGALIGVRLVHGFAYGVCSTTVATVITSVVPPERKGEGIGYFMLSITLGSAIGPFAGIFLANNFGYPVVFTVASVLVAASIPAALLLRPGTATKVKGSSSRAVAEVEAADDAAAAVLAAAPVEEAREDAAAVADGPRAVSTPAAAADDAVCPVCAGTDTDCPACSRVPSTHLEEVVTAKVEHSPLARFVEAGVLPIAVVCGLLFFGYSSLLTFLTPYATEIGLARAASVFFVVYALAMFITRPFTGRAFDRVGPHPVMVPAFASFVAGMVVLAFAANDWMILGAAALLGFGVGTVQSCGLAMAVRVTSDARLSVANATFYMLLDVGVGIGPILLGLVAPLIGYANLYLAMAVVGAAALALFLVVAKTEKGVR</sequence>
<dbReference type="PANTHER" id="PTHR23531:SF1">
    <property type="entry name" value="QUINOLENE RESISTANCE PROTEIN NORA"/>
    <property type="match status" value="1"/>
</dbReference>
<feature type="transmembrane region" description="Helical" evidence="6">
    <location>
        <begin position="418"/>
        <end position="444"/>
    </location>
</feature>
<feature type="transmembrane region" description="Helical" evidence="6">
    <location>
        <begin position="56"/>
        <end position="78"/>
    </location>
</feature>
<keyword evidence="9" id="KW-1185">Reference proteome</keyword>
<comment type="subcellular location">
    <subcellularLocation>
        <location evidence="1">Cell membrane</location>
        <topology evidence="1">Multi-pass membrane protein</topology>
    </subcellularLocation>
</comment>
<evidence type="ECO:0000313" key="9">
    <source>
        <dbReference type="Proteomes" id="UP001349994"/>
    </source>
</evidence>
<evidence type="ECO:0000256" key="1">
    <source>
        <dbReference type="ARBA" id="ARBA00004651"/>
    </source>
</evidence>
<dbReference type="Pfam" id="PF07690">
    <property type="entry name" value="MFS_1"/>
    <property type="match status" value="1"/>
</dbReference>
<feature type="transmembrane region" description="Helical" evidence="6">
    <location>
        <begin position="203"/>
        <end position="224"/>
    </location>
</feature>
<dbReference type="EMBL" id="JAYMFF010000011">
    <property type="protein sequence ID" value="MEC4176118.1"/>
    <property type="molecule type" value="Genomic_DNA"/>
</dbReference>
<keyword evidence="4 6" id="KW-0472">Membrane</keyword>
<evidence type="ECO:0000256" key="4">
    <source>
        <dbReference type="ARBA" id="ARBA00023136"/>
    </source>
</evidence>
<keyword evidence="2 6" id="KW-0812">Transmembrane</keyword>
<evidence type="ECO:0000259" key="7">
    <source>
        <dbReference type="PROSITE" id="PS50850"/>
    </source>
</evidence>
<reference evidence="8 9" key="1">
    <citation type="submission" date="2024-01" db="EMBL/GenBank/DDBJ databases">
        <title>novel species in genus Adlercreutzia.</title>
        <authorList>
            <person name="Liu X."/>
        </authorList>
    </citation>
    <scope>NUCLEOTIDE SEQUENCE [LARGE SCALE GENOMIC DNA]</scope>
    <source>
        <strain evidence="8 9">R7</strain>
    </source>
</reference>
<dbReference type="PANTHER" id="PTHR23531">
    <property type="entry name" value="QUINOLENE RESISTANCE PROTEIN NORA"/>
    <property type="match status" value="1"/>
</dbReference>
<accession>A0ABU6II57</accession>